<reference evidence="2 3" key="1">
    <citation type="submission" date="2018-11" db="EMBL/GenBank/DDBJ databases">
        <title>Draft genome sequences of potential pathogenic Clostridium perfringens from environmental surface water in the North West Province, South Africa.</title>
        <authorList>
            <person name="Fourie J.C.J."/>
            <person name="Sanko T.J."/>
            <person name="Bezuidenhout C."/>
            <person name="Mienie C."/>
            <person name="Adeleke R."/>
        </authorList>
    </citation>
    <scope>NUCLEOTIDE SEQUENCE [LARGE SCALE GENOMIC DNA]</scope>
    <source>
        <strain evidence="2 3">SC4-C13</strain>
    </source>
</reference>
<dbReference type="AlphaFoldDB" id="A0AAE8FQU9"/>
<proteinExistence type="predicted"/>
<dbReference type="InterPro" id="IPR019734">
    <property type="entry name" value="TPR_rpt"/>
</dbReference>
<dbReference type="InterPro" id="IPR011990">
    <property type="entry name" value="TPR-like_helical_dom_sf"/>
</dbReference>
<organism evidence="2 3">
    <name type="scientific">Clostridium perfringens</name>
    <dbReference type="NCBI Taxonomy" id="1502"/>
    <lineage>
        <taxon>Bacteria</taxon>
        <taxon>Bacillati</taxon>
        <taxon>Bacillota</taxon>
        <taxon>Clostridia</taxon>
        <taxon>Eubacteriales</taxon>
        <taxon>Clostridiaceae</taxon>
        <taxon>Clostridium</taxon>
    </lineage>
</organism>
<dbReference type="EMBL" id="RQNR01000019">
    <property type="protein sequence ID" value="RQN22745.1"/>
    <property type="molecule type" value="Genomic_DNA"/>
</dbReference>
<comment type="caution">
    <text evidence="2">The sequence shown here is derived from an EMBL/GenBank/DDBJ whole genome shotgun (WGS) entry which is preliminary data.</text>
</comment>
<accession>A0AAE8FQU9</accession>
<evidence type="ECO:0000313" key="3">
    <source>
        <dbReference type="Proteomes" id="UP000273641"/>
    </source>
</evidence>
<keyword evidence="1" id="KW-0802">TPR repeat</keyword>
<feature type="repeat" description="TPR" evidence="1">
    <location>
        <begin position="56"/>
        <end position="89"/>
    </location>
</feature>
<name>A0AAE8FQU9_CLOPF</name>
<dbReference type="Pfam" id="PF13432">
    <property type="entry name" value="TPR_16"/>
    <property type="match status" value="1"/>
</dbReference>
<evidence type="ECO:0000313" key="2">
    <source>
        <dbReference type="EMBL" id="RQN22745.1"/>
    </source>
</evidence>
<protein>
    <submittedName>
        <fullName evidence="2">Tetratricopeptide repeat protein</fullName>
    </submittedName>
</protein>
<dbReference type="RefSeq" id="WP_124231094.1">
    <property type="nucleotide sequence ID" value="NZ_JASNJJ010000028.1"/>
</dbReference>
<dbReference type="PROSITE" id="PS50005">
    <property type="entry name" value="TPR"/>
    <property type="match status" value="2"/>
</dbReference>
<feature type="non-terminal residue" evidence="2">
    <location>
        <position position="1"/>
    </location>
</feature>
<dbReference type="Proteomes" id="UP000273641">
    <property type="component" value="Unassembled WGS sequence"/>
</dbReference>
<dbReference type="SUPFAM" id="SSF48452">
    <property type="entry name" value="TPR-like"/>
    <property type="match status" value="1"/>
</dbReference>
<feature type="repeat" description="TPR" evidence="1">
    <location>
        <begin position="90"/>
        <end position="123"/>
    </location>
</feature>
<gene>
    <name evidence="2" type="ORF">EHZ11_15270</name>
</gene>
<evidence type="ECO:0000256" key="1">
    <source>
        <dbReference type="PROSITE-ProRule" id="PRU00339"/>
    </source>
</evidence>
<sequence>KNGDLKKAIENLKNLHTQYEHTTVYETLGYFLILDKRYEEALEYNLLAYEYDQDNKVIMDNLAQSYYFTGNIEKAKEVYTKLLDEDPGIPEPYYYYGLILKDEGDTKGALESFDKALTKRESYLSALNKDKIRAAIQELNI</sequence>
<dbReference type="Gene3D" id="1.25.40.10">
    <property type="entry name" value="Tetratricopeptide repeat domain"/>
    <property type="match status" value="1"/>
</dbReference>
<dbReference type="SMART" id="SM00028">
    <property type="entry name" value="TPR"/>
    <property type="match status" value="3"/>
</dbReference>